<keyword evidence="7 11" id="KW-1133">Transmembrane helix</keyword>
<evidence type="ECO:0000313" key="13">
    <source>
        <dbReference type="Proteomes" id="UP000316292"/>
    </source>
</evidence>
<dbReference type="PANTHER" id="PTHR11795:SF371">
    <property type="entry name" value="HIGH-AFFINITY BRANCHED-CHAIN AMINO ACID TRANSPORT SYSTEM PERMEASE PROTEIN LIVH"/>
    <property type="match status" value="1"/>
</dbReference>
<comment type="subcellular location">
    <subcellularLocation>
        <location evidence="1">Cell membrane</location>
        <topology evidence="1">Multi-pass membrane protein</topology>
    </subcellularLocation>
</comment>
<organism evidence="12 13">
    <name type="scientific">Eiseniibacteriota bacterium</name>
    <dbReference type="NCBI Taxonomy" id="2212470"/>
    <lineage>
        <taxon>Bacteria</taxon>
        <taxon>Candidatus Eiseniibacteriota</taxon>
    </lineage>
</organism>
<feature type="compositionally biased region" description="Basic and acidic residues" evidence="10">
    <location>
        <begin position="9"/>
        <end position="26"/>
    </location>
</feature>
<dbReference type="GO" id="GO:0005886">
    <property type="term" value="C:plasma membrane"/>
    <property type="evidence" value="ECO:0007669"/>
    <property type="project" value="UniProtKB-SubCell"/>
</dbReference>
<sequence>MDSPGRPDGTGEDRRQGAGARSRLEDASAWGDVDPIQDRREILVRERLGLSVHRLAQVADGRAEDQDRRCADSDDPTERRPQGFAREHAEAGDGDHVSCQRDEPLRPATIQDDDRIEPLRRRRPFAHAFDIRELLYAEFRFRVRQREEERGVVVQFLFNGLVQASIVILGAIGINLLYGVKKFANFAHGDMMTLGAYFTFVFLGGTRDLMTAAIWAVFVVALAGVVQEVLIYARLENRGPVAPLVASIGVSLVMQNSLTTYFGPAFLSYGIRYPDNWVFFGGAVSTNPIRDLVPMAVAASATTATVVLLKYTKLGKAMRATADNRDLARVSGVNTRVVYWMTWILAGVLASLSGSVLGVSIGTLAPSMGATLLLTMFAAVIVGGIGSTTGAILGSLVVGLSQSLFFLVSLVSGLDPRWQIAVPFALLVATLLVKPTGLVGRPIGGEIRPLRTEIAEMLKGIRRGLF</sequence>
<evidence type="ECO:0000256" key="3">
    <source>
        <dbReference type="ARBA" id="ARBA00022475"/>
    </source>
</evidence>
<reference evidence="12 13" key="1">
    <citation type="journal article" date="2019" name="Nat. Microbiol.">
        <title>Mediterranean grassland soil C-N compound turnover is dependent on rainfall and depth, and is mediated by genomically divergent microorganisms.</title>
        <authorList>
            <person name="Diamond S."/>
            <person name="Andeer P.F."/>
            <person name="Li Z."/>
            <person name="Crits-Christoph A."/>
            <person name="Burstein D."/>
            <person name="Anantharaman K."/>
            <person name="Lane K.R."/>
            <person name="Thomas B.C."/>
            <person name="Pan C."/>
            <person name="Northen T.R."/>
            <person name="Banfield J.F."/>
        </authorList>
    </citation>
    <scope>NUCLEOTIDE SEQUENCE [LARGE SCALE GENOMIC DNA]</scope>
    <source>
        <strain evidence="12">WS_1</strain>
    </source>
</reference>
<dbReference type="Pfam" id="PF02653">
    <property type="entry name" value="BPD_transp_2"/>
    <property type="match status" value="1"/>
</dbReference>
<feature type="transmembrane region" description="Helical" evidence="11">
    <location>
        <begin position="156"/>
        <end position="178"/>
    </location>
</feature>
<dbReference type="CDD" id="cd06582">
    <property type="entry name" value="TM_PBP1_LivH_like"/>
    <property type="match status" value="1"/>
</dbReference>
<dbReference type="GO" id="GO:1903806">
    <property type="term" value="P:L-isoleucine import across plasma membrane"/>
    <property type="evidence" value="ECO:0007669"/>
    <property type="project" value="TreeGrafter"/>
</dbReference>
<feature type="transmembrane region" description="Helical" evidence="11">
    <location>
        <begin position="337"/>
        <end position="361"/>
    </location>
</feature>
<feature type="compositionally biased region" description="Basic and acidic residues" evidence="10">
    <location>
        <begin position="61"/>
        <end position="105"/>
    </location>
</feature>
<dbReference type="GO" id="GO:0015192">
    <property type="term" value="F:L-phenylalanine transmembrane transporter activity"/>
    <property type="evidence" value="ECO:0007669"/>
    <property type="project" value="TreeGrafter"/>
</dbReference>
<evidence type="ECO:0000256" key="2">
    <source>
        <dbReference type="ARBA" id="ARBA00022448"/>
    </source>
</evidence>
<evidence type="ECO:0000256" key="8">
    <source>
        <dbReference type="ARBA" id="ARBA00023136"/>
    </source>
</evidence>
<feature type="transmembrane region" description="Helical" evidence="11">
    <location>
        <begin position="367"/>
        <end position="385"/>
    </location>
</feature>
<evidence type="ECO:0000313" key="12">
    <source>
        <dbReference type="EMBL" id="TMQ48355.1"/>
    </source>
</evidence>
<comment type="similarity">
    <text evidence="9">Belongs to the binding-protein-dependent transport system permease family. LivHM subfamily.</text>
</comment>
<feature type="transmembrane region" description="Helical" evidence="11">
    <location>
        <begin position="292"/>
        <end position="309"/>
    </location>
</feature>
<feature type="region of interest" description="Disordered" evidence="10">
    <location>
        <begin position="1"/>
        <end position="36"/>
    </location>
</feature>
<keyword evidence="8 11" id="KW-0472">Membrane</keyword>
<dbReference type="AlphaFoldDB" id="A0A538SAF9"/>
<evidence type="ECO:0000256" key="10">
    <source>
        <dbReference type="SAM" id="MobiDB-lite"/>
    </source>
</evidence>
<dbReference type="PANTHER" id="PTHR11795">
    <property type="entry name" value="BRANCHED-CHAIN AMINO ACID TRANSPORT SYSTEM PERMEASE PROTEIN LIVH"/>
    <property type="match status" value="1"/>
</dbReference>
<comment type="caution">
    <text evidence="12">The sequence shown here is derived from an EMBL/GenBank/DDBJ whole genome shotgun (WGS) entry which is preliminary data.</text>
</comment>
<dbReference type="GO" id="GO:0042941">
    <property type="term" value="P:D-alanine transmembrane transport"/>
    <property type="evidence" value="ECO:0007669"/>
    <property type="project" value="TreeGrafter"/>
</dbReference>
<dbReference type="GO" id="GO:0015808">
    <property type="term" value="P:L-alanine transport"/>
    <property type="evidence" value="ECO:0007669"/>
    <property type="project" value="TreeGrafter"/>
</dbReference>
<dbReference type="GO" id="GO:0015188">
    <property type="term" value="F:L-isoleucine transmembrane transporter activity"/>
    <property type="evidence" value="ECO:0007669"/>
    <property type="project" value="TreeGrafter"/>
</dbReference>
<feature type="transmembrane region" description="Helical" evidence="11">
    <location>
        <begin position="420"/>
        <end position="440"/>
    </location>
</feature>
<keyword evidence="5 11" id="KW-0812">Transmembrane</keyword>
<protein>
    <recommendedName>
        <fullName evidence="14">Branched-chain amino acid ABC transporter permease</fullName>
    </recommendedName>
</protein>
<feature type="transmembrane region" description="Helical" evidence="11">
    <location>
        <begin position="212"/>
        <end position="232"/>
    </location>
</feature>
<dbReference type="GO" id="GO:0005304">
    <property type="term" value="F:L-valine transmembrane transporter activity"/>
    <property type="evidence" value="ECO:0007669"/>
    <property type="project" value="TreeGrafter"/>
</dbReference>
<keyword evidence="4" id="KW-0997">Cell inner membrane</keyword>
<evidence type="ECO:0000256" key="7">
    <source>
        <dbReference type="ARBA" id="ARBA00022989"/>
    </source>
</evidence>
<feature type="transmembrane region" description="Helical" evidence="11">
    <location>
        <begin position="185"/>
        <end position="206"/>
    </location>
</feature>
<dbReference type="Proteomes" id="UP000316292">
    <property type="component" value="Unassembled WGS sequence"/>
</dbReference>
<gene>
    <name evidence="12" type="ORF">E6K71_07400</name>
</gene>
<evidence type="ECO:0000256" key="4">
    <source>
        <dbReference type="ARBA" id="ARBA00022519"/>
    </source>
</evidence>
<dbReference type="InterPro" id="IPR001851">
    <property type="entry name" value="ABC_transp_permease"/>
</dbReference>
<name>A0A538SAF9_UNCEI</name>
<dbReference type="GO" id="GO:0015190">
    <property type="term" value="F:L-leucine transmembrane transporter activity"/>
    <property type="evidence" value="ECO:0007669"/>
    <property type="project" value="TreeGrafter"/>
</dbReference>
<evidence type="ECO:0000256" key="11">
    <source>
        <dbReference type="SAM" id="Phobius"/>
    </source>
</evidence>
<feature type="transmembrane region" description="Helical" evidence="11">
    <location>
        <begin position="392"/>
        <end position="414"/>
    </location>
</feature>
<evidence type="ECO:0008006" key="14">
    <source>
        <dbReference type="Google" id="ProtNLM"/>
    </source>
</evidence>
<evidence type="ECO:0000256" key="9">
    <source>
        <dbReference type="ARBA" id="ARBA00037998"/>
    </source>
</evidence>
<proteinExistence type="inferred from homology"/>
<keyword evidence="2" id="KW-0813">Transport</keyword>
<dbReference type="InterPro" id="IPR052157">
    <property type="entry name" value="BCAA_transport_permease"/>
</dbReference>
<dbReference type="EMBL" id="VBOR01000077">
    <property type="protein sequence ID" value="TMQ48355.1"/>
    <property type="molecule type" value="Genomic_DNA"/>
</dbReference>
<keyword evidence="6" id="KW-0029">Amino-acid transport</keyword>
<evidence type="ECO:0000256" key="6">
    <source>
        <dbReference type="ARBA" id="ARBA00022970"/>
    </source>
</evidence>
<accession>A0A538SAF9</accession>
<evidence type="ECO:0000256" key="5">
    <source>
        <dbReference type="ARBA" id="ARBA00022692"/>
    </source>
</evidence>
<evidence type="ECO:0000256" key="1">
    <source>
        <dbReference type="ARBA" id="ARBA00004651"/>
    </source>
</evidence>
<keyword evidence="3" id="KW-1003">Cell membrane</keyword>
<feature type="region of interest" description="Disordered" evidence="10">
    <location>
        <begin position="59"/>
        <end position="113"/>
    </location>
</feature>